<evidence type="ECO:0000256" key="7">
    <source>
        <dbReference type="RuleBase" id="RU363019"/>
    </source>
</evidence>
<dbReference type="SUPFAM" id="SSF50891">
    <property type="entry name" value="Cyclophilin-like"/>
    <property type="match status" value="1"/>
</dbReference>
<dbReference type="GO" id="GO:0005737">
    <property type="term" value="C:cytoplasm"/>
    <property type="evidence" value="ECO:0007669"/>
    <property type="project" value="UniProtKB-SubCell"/>
</dbReference>
<comment type="catalytic activity">
    <reaction evidence="7">
        <text>[protein]-peptidylproline (omega=180) = [protein]-peptidylproline (omega=0)</text>
        <dbReference type="Rhea" id="RHEA:16237"/>
        <dbReference type="Rhea" id="RHEA-COMP:10747"/>
        <dbReference type="Rhea" id="RHEA-COMP:10748"/>
        <dbReference type="ChEBI" id="CHEBI:83833"/>
        <dbReference type="ChEBI" id="CHEBI:83834"/>
        <dbReference type="EC" id="5.2.1.8"/>
    </reaction>
</comment>
<proteinExistence type="inferred from homology"/>
<dbReference type="PROSITE" id="PS50072">
    <property type="entry name" value="CSA_PPIASE_2"/>
    <property type="match status" value="1"/>
</dbReference>
<dbReference type="InterPro" id="IPR029000">
    <property type="entry name" value="Cyclophilin-like_dom_sf"/>
</dbReference>
<protein>
    <recommendedName>
        <fullName evidence="7">Peptidyl-prolyl cis-trans isomerase</fullName>
        <shortName evidence="7">PPIase</shortName>
        <ecNumber evidence="7">5.2.1.8</ecNumber>
    </recommendedName>
</protein>
<dbReference type="OrthoDB" id="9807797at2"/>
<evidence type="ECO:0000313" key="10">
    <source>
        <dbReference type="Proteomes" id="UP000283474"/>
    </source>
</evidence>
<dbReference type="PROSITE" id="PS00170">
    <property type="entry name" value="CSA_PPIASE_1"/>
    <property type="match status" value="1"/>
</dbReference>
<evidence type="ECO:0000256" key="1">
    <source>
        <dbReference type="ARBA" id="ARBA00002388"/>
    </source>
</evidence>
<dbReference type="Proteomes" id="UP000283474">
    <property type="component" value="Chromosome"/>
</dbReference>
<sequence length="216" mass="23276">MNSNTTPTCAHGLWSRAFSLVCAMSLALCMGSAAQAASSTPNQGKSMSTTNPQVKLQTSQGDILIELYADKAPKTVESFLAYVKEGFYDGTVFHRVINNFMVQGGGFDVAMKQKPTHAPVENEANNGLKNDKYTLAMARTADPHSATAQFFINVADNDFLNFTSPTPNGWGYAVFGKVVDGTDVVDQIKSVKTGNKGFHQDVPVEDVLIEKATVVE</sequence>
<dbReference type="GO" id="GO:0003755">
    <property type="term" value="F:peptidyl-prolyl cis-trans isomerase activity"/>
    <property type="evidence" value="ECO:0007669"/>
    <property type="project" value="UniProtKB-UniRule"/>
</dbReference>
<feature type="signal peptide" evidence="7">
    <location>
        <begin position="1"/>
        <end position="36"/>
    </location>
</feature>
<dbReference type="FunFam" id="2.40.100.10:FF:000004">
    <property type="entry name" value="Peptidyl-prolyl cis-trans isomerase"/>
    <property type="match status" value="1"/>
</dbReference>
<keyword evidence="10" id="KW-1185">Reference proteome</keyword>
<dbReference type="Gene3D" id="2.40.100.10">
    <property type="entry name" value="Cyclophilin-like"/>
    <property type="match status" value="1"/>
</dbReference>
<keyword evidence="6 7" id="KW-0413">Isomerase</keyword>
<dbReference type="GO" id="GO:0006457">
    <property type="term" value="P:protein folding"/>
    <property type="evidence" value="ECO:0007669"/>
    <property type="project" value="InterPro"/>
</dbReference>
<comment type="similarity">
    <text evidence="3 7">Belongs to the cyclophilin-type PPIase family.</text>
</comment>
<evidence type="ECO:0000256" key="4">
    <source>
        <dbReference type="ARBA" id="ARBA00022490"/>
    </source>
</evidence>
<name>A0A410GC75_9BURK</name>
<feature type="chain" id="PRO_5018822061" description="Peptidyl-prolyl cis-trans isomerase" evidence="7">
    <location>
        <begin position="37"/>
        <end position="216"/>
    </location>
</feature>
<dbReference type="InterPro" id="IPR020892">
    <property type="entry name" value="Cyclophilin-type_PPIase_CS"/>
</dbReference>
<evidence type="ECO:0000256" key="2">
    <source>
        <dbReference type="ARBA" id="ARBA00004496"/>
    </source>
</evidence>
<dbReference type="Pfam" id="PF00160">
    <property type="entry name" value="Pro_isomerase"/>
    <property type="match status" value="1"/>
</dbReference>
<dbReference type="KEGG" id="pus:CKA81_08570"/>
<dbReference type="EMBL" id="CP022987">
    <property type="protein sequence ID" value="QAA93885.1"/>
    <property type="molecule type" value="Genomic_DNA"/>
</dbReference>
<gene>
    <name evidence="9" type="ORF">CKA81_08570</name>
</gene>
<evidence type="ECO:0000256" key="5">
    <source>
        <dbReference type="ARBA" id="ARBA00023110"/>
    </source>
</evidence>
<accession>A0A410GC75</accession>
<evidence type="ECO:0000256" key="3">
    <source>
        <dbReference type="ARBA" id="ARBA00007365"/>
    </source>
</evidence>
<reference evidence="9 10" key="1">
    <citation type="submission" date="2017-08" db="EMBL/GenBank/DDBJ databases">
        <authorList>
            <person name="Park S.-J."/>
            <person name="Kim H."/>
        </authorList>
    </citation>
    <scope>NUCLEOTIDE SEQUENCE [LARGE SCALE GENOMIC DNA]</scope>
    <source>
        <strain evidence="10">ye3</strain>
    </source>
</reference>
<dbReference type="CDD" id="cd01920">
    <property type="entry name" value="cyclophilin_EcCYP_like"/>
    <property type="match status" value="1"/>
</dbReference>
<organism evidence="9 10">
    <name type="scientific">Pollutimonas thiosulfatoxidans</name>
    <dbReference type="NCBI Taxonomy" id="2028345"/>
    <lineage>
        <taxon>Bacteria</taxon>
        <taxon>Pseudomonadati</taxon>
        <taxon>Pseudomonadota</taxon>
        <taxon>Betaproteobacteria</taxon>
        <taxon>Burkholderiales</taxon>
        <taxon>Alcaligenaceae</taxon>
        <taxon>Pollutimonas</taxon>
    </lineage>
</organism>
<dbReference type="PANTHER" id="PTHR43246">
    <property type="entry name" value="PEPTIDYL-PROLYL CIS-TRANS ISOMERASE CYP38, CHLOROPLASTIC"/>
    <property type="match status" value="1"/>
</dbReference>
<dbReference type="EC" id="5.2.1.8" evidence="7"/>
<comment type="function">
    <text evidence="1 7">PPIases accelerate the folding of proteins. It catalyzes the cis-trans isomerization of proline imidic peptide bonds in oligopeptides.</text>
</comment>
<dbReference type="PRINTS" id="PR00153">
    <property type="entry name" value="CSAPPISMRASE"/>
</dbReference>
<dbReference type="InterPro" id="IPR044665">
    <property type="entry name" value="E_coli_cyclophilin_A-like"/>
</dbReference>
<keyword evidence="5 7" id="KW-0697">Rotamase</keyword>
<keyword evidence="7" id="KW-0732">Signal</keyword>
<feature type="domain" description="PPIase cyclophilin-type" evidence="8">
    <location>
        <begin position="61"/>
        <end position="214"/>
    </location>
</feature>
<comment type="subcellular location">
    <subcellularLocation>
        <location evidence="2">Cytoplasm</location>
    </subcellularLocation>
</comment>
<evidence type="ECO:0000256" key="6">
    <source>
        <dbReference type="ARBA" id="ARBA00023235"/>
    </source>
</evidence>
<dbReference type="InterPro" id="IPR002130">
    <property type="entry name" value="Cyclophilin-type_PPIase_dom"/>
</dbReference>
<dbReference type="AlphaFoldDB" id="A0A410GC75"/>
<keyword evidence="4" id="KW-0963">Cytoplasm</keyword>
<evidence type="ECO:0000259" key="8">
    <source>
        <dbReference type="PROSITE" id="PS50072"/>
    </source>
</evidence>
<evidence type="ECO:0000313" key="9">
    <source>
        <dbReference type="EMBL" id="QAA93885.1"/>
    </source>
</evidence>